<gene>
    <name evidence="2" type="ORF">EI291_10075</name>
</gene>
<name>A0A3R9PCA3_9BACT</name>
<keyword evidence="3" id="KW-1185">Reference proteome</keyword>
<dbReference type="EMBL" id="RWIT01000004">
    <property type="protein sequence ID" value="RSK48899.1"/>
    <property type="molecule type" value="Genomic_DNA"/>
</dbReference>
<reference evidence="2 3" key="1">
    <citation type="submission" date="2018-12" db="EMBL/GenBank/DDBJ databases">
        <authorList>
            <person name="Feng G."/>
            <person name="Zhu H."/>
        </authorList>
    </citation>
    <scope>NUCLEOTIDE SEQUENCE [LARGE SCALE GENOMIC DNA]</scope>
    <source>
        <strain evidence="2 3">KCTC 12533</strain>
    </source>
</reference>
<dbReference type="Proteomes" id="UP000273500">
    <property type="component" value="Unassembled WGS sequence"/>
</dbReference>
<evidence type="ECO:0000313" key="2">
    <source>
        <dbReference type="EMBL" id="RSK48899.1"/>
    </source>
</evidence>
<dbReference type="RefSeq" id="WP_125419687.1">
    <property type="nucleotide sequence ID" value="NZ_RWIT01000004.1"/>
</dbReference>
<accession>A0A3R9PCA3</accession>
<feature type="region of interest" description="Disordered" evidence="1">
    <location>
        <begin position="51"/>
        <end position="75"/>
    </location>
</feature>
<organism evidence="2 3">
    <name type="scientific">Hymenobacter rigui</name>
    <dbReference type="NCBI Taxonomy" id="334424"/>
    <lineage>
        <taxon>Bacteria</taxon>
        <taxon>Pseudomonadati</taxon>
        <taxon>Bacteroidota</taxon>
        <taxon>Cytophagia</taxon>
        <taxon>Cytophagales</taxon>
        <taxon>Hymenobacteraceae</taxon>
        <taxon>Hymenobacter</taxon>
    </lineage>
</organism>
<comment type="caution">
    <text evidence="2">The sequence shown here is derived from an EMBL/GenBank/DDBJ whole genome shotgun (WGS) entry which is preliminary data.</text>
</comment>
<evidence type="ECO:0000313" key="3">
    <source>
        <dbReference type="Proteomes" id="UP000273500"/>
    </source>
</evidence>
<dbReference type="AlphaFoldDB" id="A0A3R9PCA3"/>
<evidence type="ECO:0000256" key="1">
    <source>
        <dbReference type="SAM" id="MobiDB-lite"/>
    </source>
</evidence>
<sequence>MTEQQPFEPEIPEEPQVNDHFLEDLAAATGLFNPAMIVEELQELDRLDTAASAEQVAAHEEKEAGAVAPDPENLP</sequence>
<proteinExistence type="predicted"/>
<protein>
    <submittedName>
        <fullName evidence="2">Uncharacterized protein</fullName>
    </submittedName>
</protein>